<name>A0A9P1NYL1_9CYAN</name>
<dbReference type="Proteomes" id="UP000032946">
    <property type="component" value="Chromosome"/>
</dbReference>
<keyword evidence="2" id="KW-1185">Reference proteome</keyword>
<protein>
    <submittedName>
        <fullName evidence="1">Uncharacterized protein</fullName>
    </submittedName>
</protein>
<dbReference type="RefSeq" id="WP_006668022.1">
    <property type="nucleotide sequence ID" value="NZ_FO818640.1"/>
</dbReference>
<dbReference type="EMBL" id="FO818640">
    <property type="protein sequence ID" value="CDM94013.1"/>
    <property type="molecule type" value="Genomic_DNA"/>
</dbReference>
<evidence type="ECO:0000313" key="1">
    <source>
        <dbReference type="EMBL" id="CDM94013.1"/>
    </source>
</evidence>
<evidence type="ECO:0000313" key="2">
    <source>
        <dbReference type="Proteomes" id="UP000032946"/>
    </source>
</evidence>
<dbReference type="AlphaFoldDB" id="A0A9P1NYL1"/>
<gene>
    <name evidence="1" type="ORF">ARTHRO_11687</name>
</gene>
<reference evidence="1 2" key="1">
    <citation type="submission" date="2014-02" db="EMBL/GenBank/DDBJ databases">
        <authorList>
            <person name="Genoscope - CEA"/>
        </authorList>
    </citation>
    <scope>NUCLEOTIDE SEQUENCE [LARGE SCALE GENOMIC DNA]</scope>
    <source>
        <strain evidence="1 2">PCC 8005</strain>
    </source>
</reference>
<accession>A0A9P1NYL1</accession>
<sequence length="83" mass="8817">MNIRLVIFSGIVMAGIGSVFGLAMSHIAAKPYQCCGVVSVHNDVGYSQSRHPQAYTVGGAMMGFVAGSVLEALRQAELEHKHN</sequence>
<organism evidence="1 2">
    <name type="scientific">Limnospira indica PCC 8005</name>
    <dbReference type="NCBI Taxonomy" id="376219"/>
    <lineage>
        <taxon>Bacteria</taxon>
        <taxon>Bacillati</taxon>
        <taxon>Cyanobacteriota</taxon>
        <taxon>Cyanophyceae</taxon>
        <taxon>Oscillatoriophycideae</taxon>
        <taxon>Oscillatoriales</taxon>
        <taxon>Sirenicapillariaceae</taxon>
        <taxon>Limnospira</taxon>
    </lineage>
</organism>
<proteinExistence type="predicted"/>